<dbReference type="Gene3D" id="3.30.1490.70">
    <property type="match status" value="1"/>
</dbReference>
<dbReference type="RefSeq" id="WP_344612052.1">
    <property type="nucleotide sequence ID" value="NZ_BAAARV010000018.1"/>
</dbReference>
<evidence type="ECO:0000259" key="1">
    <source>
        <dbReference type="Pfam" id="PF09414"/>
    </source>
</evidence>
<dbReference type="SUPFAM" id="SSF56091">
    <property type="entry name" value="DNA ligase/mRNA capping enzyme, catalytic domain"/>
    <property type="match status" value="1"/>
</dbReference>
<dbReference type="InterPro" id="IPR021122">
    <property type="entry name" value="RNA_ligase_dom_REL/Rnl2"/>
</dbReference>
<gene>
    <name evidence="2" type="ORF">GCM10010170_020490</name>
</gene>
<reference evidence="2 3" key="1">
    <citation type="journal article" date="2019" name="Int. J. Syst. Evol. Microbiol.">
        <title>The Global Catalogue of Microorganisms (GCM) 10K type strain sequencing project: providing services to taxonomists for standard genome sequencing and annotation.</title>
        <authorList>
            <consortium name="The Broad Institute Genomics Platform"/>
            <consortium name="The Broad Institute Genome Sequencing Center for Infectious Disease"/>
            <person name="Wu L."/>
            <person name="Ma J."/>
        </authorList>
    </citation>
    <scope>NUCLEOTIDE SEQUENCE [LARGE SCALE GENOMIC DNA]</scope>
    <source>
        <strain evidence="2 3">JCM 3272</strain>
    </source>
</reference>
<comment type="caution">
    <text evidence="2">The sequence shown here is derived from an EMBL/GenBank/DDBJ whole genome shotgun (WGS) entry which is preliminary data.</text>
</comment>
<evidence type="ECO:0000313" key="2">
    <source>
        <dbReference type="EMBL" id="GAA2338672.1"/>
    </source>
</evidence>
<keyword evidence="3" id="KW-1185">Reference proteome</keyword>
<accession>A0ABN3FVQ6</accession>
<feature type="domain" description="RNA ligase" evidence="1">
    <location>
        <begin position="21"/>
        <end position="206"/>
    </location>
</feature>
<proteinExistence type="predicted"/>
<evidence type="ECO:0000313" key="3">
    <source>
        <dbReference type="Proteomes" id="UP001501444"/>
    </source>
</evidence>
<name>A0ABN3FVQ6_9ACTN</name>
<sequence length="306" mass="32559">MDHLPYPKIPAVLAGAHAAGPWIATEKVHGAQLVIAHDGAALRVGKRKAWLRDDEPFFGWQLLRPALERTARAALRLGGPVVRLYGELYGGHYPHPDVPAVPGASAVQTGVWYAPDIRFALFDVLLGDPGVLCPYAEIAGLAAAGGVDVVPLLARGPRREVDAVPVRFATRVPALHGLPELDGNLAEGVVLRPDARLPLAGRPIVKHKIAEFDETRFGESRPWSPHVAAADVPALAAALVNPPRVASARSKAGPDDPAALEDEIVLDVLVDLLDAFPGLRSRAGLEDLVRAVVRASPVARFGDSRR</sequence>
<organism evidence="2 3">
    <name type="scientific">Dactylosporangium salmoneum</name>
    <dbReference type="NCBI Taxonomy" id="53361"/>
    <lineage>
        <taxon>Bacteria</taxon>
        <taxon>Bacillati</taxon>
        <taxon>Actinomycetota</taxon>
        <taxon>Actinomycetes</taxon>
        <taxon>Micromonosporales</taxon>
        <taxon>Micromonosporaceae</taxon>
        <taxon>Dactylosporangium</taxon>
    </lineage>
</organism>
<dbReference type="EMBL" id="BAAARV010000018">
    <property type="protein sequence ID" value="GAA2338672.1"/>
    <property type="molecule type" value="Genomic_DNA"/>
</dbReference>
<dbReference type="Gene3D" id="3.30.470.30">
    <property type="entry name" value="DNA ligase/mRNA capping enzyme"/>
    <property type="match status" value="1"/>
</dbReference>
<protein>
    <recommendedName>
        <fullName evidence="1">RNA ligase domain-containing protein</fullName>
    </recommendedName>
</protein>
<dbReference type="Pfam" id="PF09414">
    <property type="entry name" value="RNA_ligase"/>
    <property type="match status" value="1"/>
</dbReference>
<dbReference type="Proteomes" id="UP001501444">
    <property type="component" value="Unassembled WGS sequence"/>
</dbReference>